<proteinExistence type="predicted"/>
<evidence type="ECO:0008006" key="3">
    <source>
        <dbReference type="Google" id="ProtNLM"/>
    </source>
</evidence>
<keyword evidence="1" id="KW-0472">Membrane</keyword>
<dbReference type="RefSeq" id="WP_156562011.1">
    <property type="nucleotide sequence ID" value="NZ_CACRTV010000062.1"/>
</dbReference>
<feature type="transmembrane region" description="Helical" evidence="1">
    <location>
        <begin position="6"/>
        <end position="26"/>
    </location>
</feature>
<evidence type="ECO:0000256" key="1">
    <source>
        <dbReference type="SAM" id="Phobius"/>
    </source>
</evidence>
<accession>A0A6N3FNK0</accession>
<name>A0A6N3FNK0_9CLOT</name>
<dbReference type="AlphaFoldDB" id="A0A6N3FNK0"/>
<keyword evidence="1" id="KW-1133">Transmembrane helix</keyword>
<dbReference type="EMBL" id="CACRTV010000062">
    <property type="protein sequence ID" value="VYU53399.1"/>
    <property type="molecule type" value="Genomic_DNA"/>
</dbReference>
<organism evidence="2">
    <name type="scientific">Clostridium paraputrificum</name>
    <dbReference type="NCBI Taxonomy" id="29363"/>
    <lineage>
        <taxon>Bacteria</taxon>
        <taxon>Bacillati</taxon>
        <taxon>Bacillota</taxon>
        <taxon>Clostridia</taxon>
        <taxon>Eubacteriales</taxon>
        <taxon>Clostridiaceae</taxon>
        <taxon>Clostridium</taxon>
    </lineage>
</organism>
<gene>
    <name evidence="2" type="ORF">CPLFYP93_02631</name>
</gene>
<keyword evidence="1" id="KW-0812">Transmembrane</keyword>
<evidence type="ECO:0000313" key="2">
    <source>
        <dbReference type="EMBL" id="VYU53399.1"/>
    </source>
</evidence>
<sequence length="57" mass="6266">MGRYISGMVAGLAVGATIGMIVMPQLDRKTQKKIKKAGYKLLNFAEESYGDIIDFIN</sequence>
<reference evidence="2" key="1">
    <citation type="submission" date="2019-11" db="EMBL/GenBank/DDBJ databases">
        <authorList>
            <person name="Feng L."/>
        </authorList>
    </citation>
    <scope>NUCLEOTIDE SEQUENCE</scope>
    <source>
        <strain evidence="2">CParaputrificumLFYP93</strain>
    </source>
</reference>
<protein>
    <recommendedName>
        <fullName evidence="3">YtxH-like protein</fullName>
    </recommendedName>
</protein>